<dbReference type="SUPFAM" id="SSF54695">
    <property type="entry name" value="POZ domain"/>
    <property type="match status" value="1"/>
</dbReference>
<dbReference type="GO" id="GO:0016567">
    <property type="term" value="P:protein ubiquitination"/>
    <property type="evidence" value="ECO:0007669"/>
    <property type="project" value="UniProtKB-UniPathway"/>
</dbReference>
<evidence type="ECO:0000256" key="4">
    <source>
        <dbReference type="SAM" id="Coils"/>
    </source>
</evidence>
<dbReference type="InterPro" id="IPR000210">
    <property type="entry name" value="BTB/POZ_dom"/>
</dbReference>
<comment type="caution">
    <text evidence="8">The sequence shown here is derived from an EMBL/GenBank/DDBJ whole genome shotgun (WGS) entry which is preliminary data.</text>
</comment>
<evidence type="ECO:0008006" key="10">
    <source>
        <dbReference type="Google" id="ProtNLM"/>
    </source>
</evidence>
<name>A0A2U1L578_ARTAN</name>
<keyword evidence="9" id="KW-1185">Reference proteome</keyword>
<dbReference type="PROSITE" id="PS51649">
    <property type="entry name" value="NPH3"/>
    <property type="match status" value="1"/>
</dbReference>
<proteinExistence type="inferred from homology"/>
<dbReference type="OrthoDB" id="624345at2759"/>
<dbReference type="InterPro" id="IPR027356">
    <property type="entry name" value="NPH3_dom"/>
</dbReference>
<dbReference type="Pfam" id="PF03000">
    <property type="entry name" value="NPH3"/>
    <property type="match status" value="1"/>
</dbReference>
<feature type="domain" description="BTB" evidence="6">
    <location>
        <begin position="232"/>
        <end position="301"/>
    </location>
</feature>
<comment type="similarity">
    <text evidence="3">Belongs to the NPH3 family.</text>
</comment>
<keyword evidence="4" id="KW-0175">Coiled coil</keyword>
<dbReference type="PROSITE" id="PS50097">
    <property type="entry name" value="BTB"/>
    <property type="match status" value="1"/>
</dbReference>
<feature type="compositionally biased region" description="Basic and acidic residues" evidence="5">
    <location>
        <begin position="766"/>
        <end position="781"/>
    </location>
</feature>
<dbReference type="EMBL" id="PKPP01011436">
    <property type="protein sequence ID" value="PWA44139.1"/>
    <property type="molecule type" value="Genomic_DNA"/>
</dbReference>
<gene>
    <name evidence="8" type="ORF">CTI12_AA528970</name>
</gene>
<feature type="region of interest" description="Disordered" evidence="5">
    <location>
        <begin position="766"/>
        <end position="794"/>
    </location>
</feature>
<comment type="pathway">
    <text evidence="1">Protein modification; protein ubiquitination.</text>
</comment>
<dbReference type="InterPro" id="IPR011333">
    <property type="entry name" value="SKP1/BTB/POZ_sf"/>
</dbReference>
<keyword evidence="2" id="KW-0833">Ubl conjugation pathway</keyword>
<evidence type="ECO:0000256" key="3">
    <source>
        <dbReference type="PROSITE-ProRule" id="PRU00982"/>
    </source>
</evidence>
<dbReference type="InterPro" id="IPR043454">
    <property type="entry name" value="NPH3/RPT2-like"/>
</dbReference>
<sequence length="794" mass="90705">MTKTTDSESEFKRYREAMESRLSALEKDVDSKHTELIALIQGFANNLEALSDRFPEQPKTAATKLQYDDLGFPYTPFGESSAAGEKDKNPKQDGRVQVIKKDEFMFGTGSNGNGTRSQPVKEDQFRSESGMLSSIVNWEDMLEDLVHDPELNSIKEGIVSGKADSGDYTLEDGHHAQVPVSMAHQHSPEIDYDDTTDHMHQQDLVAPSTLISTAVTFEKRDHSWFAKSPLPSDLTVMVDDITFYVHRYPLISRCGYLGHADLQPSVTNDGYEVKLQNFPGGAETFEIVVKFCYGFQVSLNLRNAAPLRCAAEFLDMTEELEDGNLISKTEKFLTFVVFSSWKDSISVLKSCENLSPWAENLQIVRRCCDSVSWASQENASGQNRWLNDVATLHIDHFIRIVTSMTLKGLRPEFLGSCIMIYAERWLLGNDVEVEGLKKRYRNEKDEVQWSIQQGQNQEKEFEQNLERRRIIERLVSIFPHQKDAIPCKFLLWMLKMAMVYSVSPALLSELEKRIGIVLEDASVYDLLIPGYTNGEQGKKVKSKEEKTMYNVDSVQRILEYYLMNEPQLLQNHGNTNISKLLDNYLAEIAGDPNLSATKFQVISESLPDTARPCDDGLYRAIDIYLKAHPDLSEHDRRRLCRVMDCRKLSVDACSHAAQNDRLPLRTVMQVLFAEQVKLRTTMQINQQTVNADISDQVDTCSSPKEEIKMLKQELEKMAVLIEDLQSDYKNLQQDCENMGRKQNALSSWILGWNKLKKSTLFNAKSDSNHENREVKEKEKRMSSMLRLKRRQSLQ</sequence>
<evidence type="ECO:0000313" key="8">
    <source>
        <dbReference type="EMBL" id="PWA44139.1"/>
    </source>
</evidence>
<protein>
    <recommendedName>
        <fullName evidence="10">SKP1/BTB/POZ domain, NPH3 domain protein</fullName>
    </recommendedName>
</protein>
<organism evidence="8 9">
    <name type="scientific">Artemisia annua</name>
    <name type="common">Sweet wormwood</name>
    <dbReference type="NCBI Taxonomy" id="35608"/>
    <lineage>
        <taxon>Eukaryota</taxon>
        <taxon>Viridiplantae</taxon>
        <taxon>Streptophyta</taxon>
        <taxon>Embryophyta</taxon>
        <taxon>Tracheophyta</taxon>
        <taxon>Spermatophyta</taxon>
        <taxon>Magnoliopsida</taxon>
        <taxon>eudicotyledons</taxon>
        <taxon>Gunneridae</taxon>
        <taxon>Pentapetalae</taxon>
        <taxon>asterids</taxon>
        <taxon>campanulids</taxon>
        <taxon>Asterales</taxon>
        <taxon>Asteraceae</taxon>
        <taxon>Asteroideae</taxon>
        <taxon>Anthemideae</taxon>
        <taxon>Artemisiinae</taxon>
        <taxon>Artemisia</taxon>
    </lineage>
</organism>
<evidence type="ECO:0000256" key="5">
    <source>
        <dbReference type="SAM" id="MobiDB-lite"/>
    </source>
</evidence>
<dbReference type="STRING" id="35608.A0A2U1L578"/>
<feature type="domain" description="NPH3" evidence="7">
    <location>
        <begin position="383"/>
        <end position="677"/>
    </location>
</feature>
<dbReference type="Gene3D" id="3.30.710.10">
    <property type="entry name" value="Potassium Channel Kv1.1, Chain A"/>
    <property type="match status" value="1"/>
</dbReference>
<evidence type="ECO:0000259" key="6">
    <source>
        <dbReference type="PROSITE" id="PS50097"/>
    </source>
</evidence>
<dbReference type="AlphaFoldDB" id="A0A2U1L578"/>
<accession>A0A2U1L578</accession>
<feature type="coiled-coil region" evidence="4">
    <location>
        <begin position="707"/>
        <end position="741"/>
    </location>
</feature>
<evidence type="ECO:0000256" key="1">
    <source>
        <dbReference type="ARBA" id="ARBA00004906"/>
    </source>
</evidence>
<dbReference type="PANTHER" id="PTHR32370">
    <property type="entry name" value="OS12G0117600 PROTEIN"/>
    <property type="match status" value="1"/>
</dbReference>
<evidence type="ECO:0000259" key="7">
    <source>
        <dbReference type="PROSITE" id="PS51649"/>
    </source>
</evidence>
<dbReference type="Proteomes" id="UP000245207">
    <property type="component" value="Unassembled WGS sequence"/>
</dbReference>
<reference evidence="8 9" key="1">
    <citation type="journal article" date="2018" name="Mol. Plant">
        <title>The genome of Artemisia annua provides insight into the evolution of Asteraceae family and artemisinin biosynthesis.</title>
        <authorList>
            <person name="Shen Q."/>
            <person name="Zhang L."/>
            <person name="Liao Z."/>
            <person name="Wang S."/>
            <person name="Yan T."/>
            <person name="Shi P."/>
            <person name="Liu M."/>
            <person name="Fu X."/>
            <person name="Pan Q."/>
            <person name="Wang Y."/>
            <person name="Lv Z."/>
            <person name="Lu X."/>
            <person name="Zhang F."/>
            <person name="Jiang W."/>
            <person name="Ma Y."/>
            <person name="Chen M."/>
            <person name="Hao X."/>
            <person name="Li L."/>
            <person name="Tang Y."/>
            <person name="Lv G."/>
            <person name="Zhou Y."/>
            <person name="Sun X."/>
            <person name="Brodelius P.E."/>
            <person name="Rose J.K.C."/>
            <person name="Tang K."/>
        </authorList>
    </citation>
    <scope>NUCLEOTIDE SEQUENCE [LARGE SCALE GENOMIC DNA]</scope>
    <source>
        <strain evidence="9">cv. Huhao1</strain>
        <tissue evidence="8">Leaf</tissue>
    </source>
</reference>
<evidence type="ECO:0000313" key="9">
    <source>
        <dbReference type="Proteomes" id="UP000245207"/>
    </source>
</evidence>
<evidence type="ECO:0000256" key="2">
    <source>
        <dbReference type="ARBA" id="ARBA00022786"/>
    </source>
</evidence>
<dbReference type="Pfam" id="PF00651">
    <property type="entry name" value="BTB"/>
    <property type="match status" value="1"/>
</dbReference>
<dbReference type="UniPathway" id="UPA00143"/>